<accession>A0A853CH21</accession>
<evidence type="ECO:0000256" key="12">
    <source>
        <dbReference type="ARBA" id="ARBA00023014"/>
    </source>
</evidence>
<dbReference type="SUPFAM" id="SSF56014">
    <property type="entry name" value="Nitrite and sulphite reductase 4Fe-4S domain-like"/>
    <property type="match status" value="2"/>
</dbReference>
<dbReference type="EMBL" id="JACBZT010000001">
    <property type="protein sequence ID" value="NYJ06471.1"/>
    <property type="molecule type" value="Genomic_DNA"/>
</dbReference>
<dbReference type="RefSeq" id="WP_179717611.1">
    <property type="nucleotide sequence ID" value="NZ_JACBZT010000001.1"/>
</dbReference>
<keyword evidence="18" id="KW-1185">Reference proteome</keyword>
<evidence type="ECO:0000313" key="18">
    <source>
        <dbReference type="Proteomes" id="UP000541969"/>
    </source>
</evidence>
<keyword evidence="12" id="KW-0411">Iron-sulfur</keyword>
<evidence type="ECO:0000256" key="8">
    <source>
        <dbReference type="ARBA" id="ARBA00022723"/>
    </source>
</evidence>
<evidence type="ECO:0000256" key="9">
    <source>
        <dbReference type="ARBA" id="ARBA00022784"/>
    </source>
</evidence>
<dbReference type="PANTHER" id="PTHR32439">
    <property type="entry name" value="FERREDOXIN--NITRITE REDUCTASE, CHLOROPLASTIC"/>
    <property type="match status" value="1"/>
</dbReference>
<feature type="region of interest" description="Disordered" evidence="14">
    <location>
        <begin position="1"/>
        <end position="35"/>
    </location>
</feature>
<comment type="cofactor">
    <cofactor evidence="2">
        <name>[4Fe-4S] cluster</name>
        <dbReference type="ChEBI" id="CHEBI:49883"/>
    </cofactor>
</comment>
<evidence type="ECO:0000259" key="16">
    <source>
        <dbReference type="Pfam" id="PF03460"/>
    </source>
</evidence>
<dbReference type="Gene3D" id="3.90.480.20">
    <property type="match status" value="1"/>
</dbReference>
<dbReference type="Pfam" id="PF01077">
    <property type="entry name" value="NIR_SIR"/>
    <property type="match status" value="2"/>
</dbReference>
<keyword evidence="7" id="KW-0349">Heme</keyword>
<dbReference type="Pfam" id="PF03460">
    <property type="entry name" value="NIR_SIR_ferr"/>
    <property type="match status" value="2"/>
</dbReference>
<comment type="function">
    <text evidence="3">Catalyzes the reduction of sulfite to sulfide, a step in the biosynthesis of sulfur-containing amino acids and cofactors.</text>
</comment>
<dbReference type="PANTHER" id="PTHR32439:SF0">
    <property type="entry name" value="FERREDOXIN--NITRITE REDUCTASE, CHLOROPLASTIC"/>
    <property type="match status" value="1"/>
</dbReference>
<dbReference type="AlphaFoldDB" id="A0A853CH21"/>
<name>A0A853CH21_9ACTN</name>
<dbReference type="SUPFAM" id="SSF55124">
    <property type="entry name" value="Nitrite/Sulfite reductase N-terminal domain-like"/>
    <property type="match status" value="2"/>
</dbReference>
<gene>
    <name evidence="17" type="ORF">GGQ55_002749</name>
</gene>
<organism evidence="17 18">
    <name type="scientific">Petropleomorpha daqingensis</name>
    <dbReference type="NCBI Taxonomy" id="2026353"/>
    <lineage>
        <taxon>Bacteria</taxon>
        <taxon>Bacillati</taxon>
        <taxon>Actinomycetota</taxon>
        <taxon>Actinomycetes</taxon>
        <taxon>Geodermatophilales</taxon>
        <taxon>Geodermatophilaceae</taxon>
        <taxon>Petropleomorpha</taxon>
    </lineage>
</organism>
<evidence type="ECO:0000256" key="3">
    <source>
        <dbReference type="ARBA" id="ARBA00003247"/>
    </source>
</evidence>
<keyword evidence="9" id="KW-0883">Thioether bond</keyword>
<keyword evidence="8" id="KW-0479">Metal-binding</keyword>
<feature type="domain" description="Nitrite/sulphite reductase 4Fe-4S" evidence="15">
    <location>
        <begin position="164"/>
        <end position="318"/>
    </location>
</feature>
<reference evidence="17 18" key="1">
    <citation type="submission" date="2020-07" db="EMBL/GenBank/DDBJ databases">
        <title>Sequencing the genomes of 1000 actinobacteria strains.</title>
        <authorList>
            <person name="Klenk H.-P."/>
        </authorList>
    </citation>
    <scope>NUCLEOTIDE SEQUENCE [LARGE SCALE GENOMIC DNA]</scope>
    <source>
        <strain evidence="17 18">DSM 104001</strain>
    </source>
</reference>
<dbReference type="GO" id="GO:0051539">
    <property type="term" value="F:4 iron, 4 sulfur cluster binding"/>
    <property type="evidence" value="ECO:0007669"/>
    <property type="project" value="UniProtKB-KW"/>
</dbReference>
<evidence type="ECO:0000256" key="5">
    <source>
        <dbReference type="ARBA" id="ARBA00012353"/>
    </source>
</evidence>
<dbReference type="FunFam" id="3.30.413.10:FF:000013">
    <property type="entry name" value="Sulfite reductase [ferredoxin]"/>
    <property type="match status" value="1"/>
</dbReference>
<dbReference type="GO" id="GO:0020037">
    <property type="term" value="F:heme binding"/>
    <property type="evidence" value="ECO:0007669"/>
    <property type="project" value="InterPro"/>
</dbReference>
<evidence type="ECO:0000256" key="6">
    <source>
        <dbReference type="ARBA" id="ARBA00022485"/>
    </source>
</evidence>
<dbReference type="EC" id="1.8.7.1" evidence="5"/>
<feature type="domain" description="Nitrite/Sulfite reductase ferredoxin-like" evidence="16">
    <location>
        <begin position="93"/>
        <end position="156"/>
    </location>
</feature>
<evidence type="ECO:0000256" key="7">
    <source>
        <dbReference type="ARBA" id="ARBA00022617"/>
    </source>
</evidence>
<feature type="domain" description="Nitrite/sulphite reductase 4Fe-4S" evidence="15">
    <location>
        <begin position="417"/>
        <end position="555"/>
    </location>
</feature>
<dbReference type="GO" id="GO:0046872">
    <property type="term" value="F:metal ion binding"/>
    <property type="evidence" value="ECO:0007669"/>
    <property type="project" value="UniProtKB-KW"/>
</dbReference>
<evidence type="ECO:0000256" key="13">
    <source>
        <dbReference type="ARBA" id="ARBA00049518"/>
    </source>
</evidence>
<protein>
    <recommendedName>
        <fullName evidence="5">assimilatory sulfite reductase (ferredoxin)</fullName>
        <ecNumber evidence="5">1.8.7.1</ecNumber>
    </recommendedName>
</protein>
<dbReference type="PRINTS" id="PR00397">
    <property type="entry name" value="SIROHAEM"/>
</dbReference>
<evidence type="ECO:0000256" key="14">
    <source>
        <dbReference type="SAM" id="MobiDB-lite"/>
    </source>
</evidence>
<dbReference type="Proteomes" id="UP000541969">
    <property type="component" value="Unassembled WGS sequence"/>
</dbReference>
<dbReference type="InterPro" id="IPR006067">
    <property type="entry name" value="NO2/SO3_Rdtase_4Fe4S_dom"/>
</dbReference>
<feature type="domain" description="Nitrite/Sulfite reductase ferredoxin-like" evidence="16">
    <location>
        <begin position="342"/>
        <end position="406"/>
    </location>
</feature>
<evidence type="ECO:0000256" key="10">
    <source>
        <dbReference type="ARBA" id="ARBA00023002"/>
    </source>
</evidence>
<keyword evidence="11" id="KW-0408">Iron</keyword>
<sequence>MTTPPRTSTRPQRGQGQWALGYREPLNPNERFKKDSDGLDVRQRILDIYAHTGFDGIDPTDLRGRMRWMGLYTQRRQGIPGGKTAVLEPDELEDPYFMLRVRIDGGQLSSEQLRVIGGISTEFGRDVADITDRQNVQLHWIRIEDVPEIWTRLEAVGLGTTEACGDTPRVMLGCPLAGILEDEVIDASGVLDETVAKYVGSREFSNLPRKWKTSMSGCVDHCTGHEINDVSFVGVVNEDGEAGYDLWVGGGLSTNPKLAQRIGVFVRPDQVTDVWAAVTGIFRDYGYRRQRNHARMKFLMADWGPEKFRQVLQDEYLKTALPDGPAPAAPRNDQRDHVGVLRQKDGANALGFALRTGRISGSMLTRVAELAEQRGQGRIRTTAQQKLVILDVADADVEPLVAELAALDLQVRPSAFRRGTMACTGLEFCKLAIVETKQHAQDLYAELEKRLPEFDTPISINVNGCPNACARFQTADIGFKGSMVRDDAGEMVEGFQVHLGGHLGVDAAFGRKFRGHKVTKVETADYCERVLRGYLERREGGESFAAYVARAEEDWLL</sequence>
<dbReference type="Gene3D" id="3.30.413.10">
    <property type="entry name" value="Sulfite Reductase Hemoprotein, domain 1"/>
    <property type="match status" value="2"/>
</dbReference>
<evidence type="ECO:0000313" key="17">
    <source>
        <dbReference type="EMBL" id="NYJ06471.1"/>
    </source>
</evidence>
<comment type="cofactor">
    <cofactor evidence="1">
        <name>siroheme</name>
        <dbReference type="ChEBI" id="CHEBI:60052"/>
    </cofactor>
</comment>
<evidence type="ECO:0000256" key="1">
    <source>
        <dbReference type="ARBA" id="ARBA00001929"/>
    </source>
</evidence>
<dbReference type="InterPro" id="IPR006066">
    <property type="entry name" value="NO2/SO3_Rdtase_FeS/sirohaem_BS"/>
</dbReference>
<comment type="similarity">
    <text evidence="4">Belongs to the nitrite and sulfite reductase 4Fe-4S domain family.</text>
</comment>
<evidence type="ECO:0000256" key="4">
    <source>
        <dbReference type="ARBA" id="ARBA00010429"/>
    </source>
</evidence>
<feature type="compositionally biased region" description="Low complexity" evidence="14">
    <location>
        <begin position="1"/>
        <end position="13"/>
    </location>
</feature>
<evidence type="ECO:0000256" key="2">
    <source>
        <dbReference type="ARBA" id="ARBA00001966"/>
    </source>
</evidence>
<comment type="caution">
    <text evidence="17">The sequence shown here is derived from an EMBL/GenBank/DDBJ whole genome shotgun (WGS) entry which is preliminary data.</text>
</comment>
<dbReference type="InterPro" id="IPR045854">
    <property type="entry name" value="NO2/SO3_Rdtase_4Fe4S_sf"/>
</dbReference>
<proteinExistence type="inferred from homology"/>
<evidence type="ECO:0000259" key="15">
    <source>
        <dbReference type="Pfam" id="PF01077"/>
    </source>
</evidence>
<dbReference type="InterPro" id="IPR005117">
    <property type="entry name" value="NiRdtase/SiRdtase_haem-b_fer"/>
</dbReference>
<evidence type="ECO:0000256" key="11">
    <source>
        <dbReference type="ARBA" id="ARBA00023004"/>
    </source>
</evidence>
<dbReference type="PROSITE" id="PS00365">
    <property type="entry name" value="NIR_SIR"/>
    <property type="match status" value="1"/>
</dbReference>
<dbReference type="FunFam" id="3.30.413.10:FF:000009">
    <property type="entry name" value="Sulfite reductase [ferredoxin]"/>
    <property type="match status" value="1"/>
</dbReference>
<comment type="catalytic activity">
    <reaction evidence="13">
        <text>hydrogen sulfide + 6 oxidized [2Fe-2S]-[ferredoxin] + 3 H2O = sulfite + 6 reduced [2Fe-2S]-[ferredoxin] + 7 H(+)</text>
        <dbReference type="Rhea" id="RHEA:23132"/>
        <dbReference type="Rhea" id="RHEA-COMP:10000"/>
        <dbReference type="Rhea" id="RHEA-COMP:10001"/>
        <dbReference type="ChEBI" id="CHEBI:15377"/>
        <dbReference type="ChEBI" id="CHEBI:15378"/>
        <dbReference type="ChEBI" id="CHEBI:17359"/>
        <dbReference type="ChEBI" id="CHEBI:29919"/>
        <dbReference type="ChEBI" id="CHEBI:33737"/>
        <dbReference type="ChEBI" id="CHEBI:33738"/>
        <dbReference type="EC" id="1.8.7.1"/>
    </reaction>
</comment>
<keyword evidence="6" id="KW-0004">4Fe-4S</keyword>
<dbReference type="InterPro" id="IPR036136">
    <property type="entry name" value="Nit/Sulf_reduc_fer-like_dom_sf"/>
</dbReference>
<dbReference type="GO" id="GO:0050311">
    <property type="term" value="F:sulfite reductase (ferredoxin) activity"/>
    <property type="evidence" value="ECO:0007669"/>
    <property type="project" value="UniProtKB-EC"/>
</dbReference>
<keyword evidence="10 17" id="KW-0560">Oxidoreductase</keyword>
<dbReference type="InterPro" id="IPR051329">
    <property type="entry name" value="NIR_SIR_4Fe-4S"/>
</dbReference>